<dbReference type="Gene3D" id="3.30.70.1060">
    <property type="entry name" value="Dimeric alpha+beta barrel"/>
    <property type="match status" value="1"/>
</dbReference>
<gene>
    <name evidence="1" type="ORF">KOI35_16330</name>
</gene>
<dbReference type="InterPro" id="IPR011008">
    <property type="entry name" value="Dimeric_a/b-barrel"/>
</dbReference>
<name>A0ABS5YSQ5_9ACTN</name>
<evidence type="ECO:0000313" key="1">
    <source>
        <dbReference type="EMBL" id="MBU2665070.1"/>
    </source>
</evidence>
<evidence type="ECO:0000313" key="2">
    <source>
        <dbReference type="Proteomes" id="UP001519654"/>
    </source>
</evidence>
<protein>
    <recommendedName>
        <fullName evidence="3">YCII-related domain-containing protein</fullName>
    </recommendedName>
</protein>
<reference evidence="1 2" key="1">
    <citation type="submission" date="2021-06" db="EMBL/GenBank/DDBJ databases">
        <title>Actinoplanes lichenicola sp. nov., and Actinoplanes ovalisporus sp. nov., isolated from lichen in Thailand.</title>
        <authorList>
            <person name="Saeng-In P."/>
            <person name="Kanchanasin P."/>
            <person name="Yuki M."/>
            <person name="Kudo T."/>
            <person name="Ohkuma M."/>
            <person name="Phongsopitanun W."/>
            <person name="Tanasupawat S."/>
        </authorList>
    </citation>
    <scope>NUCLEOTIDE SEQUENCE [LARGE SCALE GENOMIC DNA]</scope>
    <source>
        <strain evidence="1 2">NBRC 110975</strain>
    </source>
</reference>
<dbReference type="EMBL" id="JAHKKG010000005">
    <property type="protein sequence ID" value="MBU2665070.1"/>
    <property type="molecule type" value="Genomic_DNA"/>
</dbReference>
<proteinExistence type="predicted"/>
<keyword evidence="2" id="KW-1185">Reference proteome</keyword>
<accession>A0ABS5YSQ5</accession>
<dbReference type="RefSeq" id="WP_215788307.1">
    <property type="nucleotide sequence ID" value="NZ_JAHKKG010000005.1"/>
</dbReference>
<evidence type="ECO:0008006" key="3">
    <source>
        <dbReference type="Google" id="ProtNLM"/>
    </source>
</evidence>
<sequence length="119" mass="12479">MVAPEDQSPLPQFIVLVYEREVPDDARSASSAVLEAHMSLPRKIGETGGRIVAGHAAQPPSAGVSIRDNVVSGGSLTAGEVTFAGYLVVEASDFDHAVWIGRMVPVSDGWVEVRPLVAG</sequence>
<organism evidence="1 2">
    <name type="scientific">Paractinoplanes bogorensis</name>
    <dbReference type="NCBI Taxonomy" id="1610840"/>
    <lineage>
        <taxon>Bacteria</taxon>
        <taxon>Bacillati</taxon>
        <taxon>Actinomycetota</taxon>
        <taxon>Actinomycetes</taxon>
        <taxon>Micromonosporales</taxon>
        <taxon>Micromonosporaceae</taxon>
        <taxon>Paractinoplanes</taxon>
    </lineage>
</organism>
<comment type="caution">
    <text evidence="1">The sequence shown here is derived from an EMBL/GenBank/DDBJ whole genome shotgun (WGS) entry which is preliminary data.</text>
</comment>
<dbReference type="Proteomes" id="UP001519654">
    <property type="component" value="Unassembled WGS sequence"/>
</dbReference>
<dbReference type="SUPFAM" id="SSF54909">
    <property type="entry name" value="Dimeric alpha+beta barrel"/>
    <property type="match status" value="1"/>
</dbReference>